<accession>A0ABS1TIK9</accession>
<dbReference type="Proteomes" id="UP000623967">
    <property type="component" value="Unassembled WGS sequence"/>
</dbReference>
<evidence type="ECO:0000313" key="2">
    <source>
        <dbReference type="Proteomes" id="UP000623967"/>
    </source>
</evidence>
<dbReference type="RefSeq" id="WP_202652094.1">
    <property type="nucleotide sequence ID" value="NZ_JAESWB010000025.1"/>
</dbReference>
<proteinExistence type="predicted"/>
<keyword evidence="2" id="KW-1185">Reference proteome</keyword>
<organism evidence="1 2">
    <name type="scientific">Neobacillus paridis</name>
    <dbReference type="NCBI Taxonomy" id="2803862"/>
    <lineage>
        <taxon>Bacteria</taxon>
        <taxon>Bacillati</taxon>
        <taxon>Bacillota</taxon>
        <taxon>Bacilli</taxon>
        <taxon>Bacillales</taxon>
        <taxon>Bacillaceae</taxon>
        <taxon>Neobacillus</taxon>
    </lineage>
</organism>
<reference evidence="1 2" key="1">
    <citation type="submission" date="2021-01" db="EMBL/GenBank/DDBJ databases">
        <title>Genome public.</title>
        <authorList>
            <person name="Liu C."/>
            <person name="Sun Q."/>
        </authorList>
    </citation>
    <scope>NUCLEOTIDE SEQUENCE [LARGE SCALE GENOMIC DNA]</scope>
    <source>
        <strain evidence="1 2">YIM B02564</strain>
    </source>
</reference>
<evidence type="ECO:0000313" key="1">
    <source>
        <dbReference type="EMBL" id="MBL4951102.1"/>
    </source>
</evidence>
<sequence>MEELTIKNLEACFKNAKVLKQNFVAVRIEMEGFPKAEIIVNPIENADSKLAYYQKTYNENLNHKYAKGIKIVGFTFGEDMKEIQEDLAY</sequence>
<gene>
    <name evidence="1" type="ORF">JK635_02455</name>
</gene>
<name>A0ABS1TIK9_9BACI</name>
<dbReference type="EMBL" id="JAESWB010000025">
    <property type="protein sequence ID" value="MBL4951102.1"/>
    <property type="molecule type" value="Genomic_DNA"/>
</dbReference>
<protein>
    <submittedName>
        <fullName evidence="1">Uncharacterized protein</fullName>
    </submittedName>
</protein>
<comment type="caution">
    <text evidence="1">The sequence shown here is derived from an EMBL/GenBank/DDBJ whole genome shotgun (WGS) entry which is preliminary data.</text>
</comment>